<keyword evidence="1" id="KW-0472">Membrane</keyword>
<dbReference type="EMBL" id="WHUF01000006">
    <property type="protein sequence ID" value="MQA22417.1"/>
    <property type="molecule type" value="Genomic_DNA"/>
</dbReference>
<keyword evidence="1" id="KW-0812">Transmembrane</keyword>
<keyword evidence="1" id="KW-1133">Transmembrane helix</keyword>
<feature type="signal peptide" evidence="2">
    <location>
        <begin position="1"/>
        <end position="23"/>
    </location>
</feature>
<accession>A0A843SNK2</accession>
<keyword evidence="4" id="KW-1185">Reference proteome</keyword>
<sequence>MRLMSKIAALLLSASAVSVQVYAAETAPATAHAASSVQAVKPAAGKANMVSVPEPVNYKLILIGIGVLLLFARKGRKREQPWTN</sequence>
<feature type="chain" id="PRO_5032720571" description="PEP-CTERM protein-sorting domain-containing protein" evidence="2">
    <location>
        <begin position="24"/>
        <end position="84"/>
    </location>
</feature>
<proteinExistence type="predicted"/>
<gene>
    <name evidence="3" type="ORF">GEV01_23155</name>
</gene>
<name>A0A843SNK2_9BURK</name>
<evidence type="ECO:0000256" key="2">
    <source>
        <dbReference type="SAM" id="SignalP"/>
    </source>
</evidence>
<evidence type="ECO:0000256" key="1">
    <source>
        <dbReference type="SAM" id="Phobius"/>
    </source>
</evidence>
<feature type="transmembrane region" description="Helical" evidence="1">
    <location>
        <begin position="56"/>
        <end position="72"/>
    </location>
</feature>
<organism evidence="3 4">
    <name type="scientific">Rugamonas rivuli</name>
    <dbReference type="NCBI Taxonomy" id="2743358"/>
    <lineage>
        <taxon>Bacteria</taxon>
        <taxon>Pseudomonadati</taxon>
        <taxon>Pseudomonadota</taxon>
        <taxon>Betaproteobacteria</taxon>
        <taxon>Burkholderiales</taxon>
        <taxon>Oxalobacteraceae</taxon>
        <taxon>Telluria group</taxon>
        <taxon>Rugamonas</taxon>
    </lineage>
</organism>
<protein>
    <recommendedName>
        <fullName evidence="5">PEP-CTERM protein-sorting domain-containing protein</fullName>
    </recommendedName>
</protein>
<evidence type="ECO:0000313" key="3">
    <source>
        <dbReference type="EMBL" id="MQA22417.1"/>
    </source>
</evidence>
<reference evidence="3 4" key="1">
    <citation type="submission" date="2019-10" db="EMBL/GenBank/DDBJ databases">
        <title>Two novel species isolated from a subtropical stream in China.</title>
        <authorList>
            <person name="Lu H."/>
        </authorList>
    </citation>
    <scope>NUCLEOTIDE SEQUENCE [LARGE SCALE GENOMIC DNA]</scope>
    <source>
        <strain evidence="3 4">FT103W</strain>
    </source>
</reference>
<dbReference type="Proteomes" id="UP000444318">
    <property type="component" value="Unassembled WGS sequence"/>
</dbReference>
<evidence type="ECO:0008006" key="5">
    <source>
        <dbReference type="Google" id="ProtNLM"/>
    </source>
</evidence>
<comment type="caution">
    <text evidence="3">The sequence shown here is derived from an EMBL/GenBank/DDBJ whole genome shotgun (WGS) entry which is preliminary data.</text>
</comment>
<keyword evidence="2" id="KW-0732">Signal</keyword>
<dbReference type="AlphaFoldDB" id="A0A843SNK2"/>
<evidence type="ECO:0000313" key="4">
    <source>
        <dbReference type="Proteomes" id="UP000444318"/>
    </source>
</evidence>